<dbReference type="Proteomes" id="UP000410492">
    <property type="component" value="Unassembled WGS sequence"/>
</dbReference>
<feature type="compositionally biased region" description="Polar residues" evidence="1">
    <location>
        <begin position="158"/>
        <end position="172"/>
    </location>
</feature>
<evidence type="ECO:0000256" key="1">
    <source>
        <dbReference type="SAM" id="MobiDB-lite"/>
    </source>
</evidence>
<organism evidence="2 3">
    <name type="scientific">Callosobruchus maculatus</name>
    <name type="common">Southern cowpea weevil</name>
    <name type="synonym">Pulse bruchid</name>
    <dbReference type="NCBI Taxonomy" id="64391"/>
    <lineage>
        <taxon>Eukaryota</taxon>
        <taxon>Metazoa</taxon>
        <taxon>Ecdysozoa</taxon>
        <taxon>Arthropoda</taxon>
        <taxon>Hexapoda</taxon>
        <taxon>Insecta</taxon>
        <taxon>Pterygota</taxon>
        <taxon>Neoptera</taxon>
        <taxon>Endopterygota</taxon>
        <taxon>Coleoptera</taxon>
        <taxon>Polyphaga</taxon>
        <taxon>Cucujiformia</taxon>
        <taxon>Chrysomeloidea</taxon>
        <taxon>Chrysomelidae</taxon>
        <taxon>Bruchinae</taxon>
        <taxon>Bruchini</taxon>
        <taxon>Callosobruchus</taxon>
    </lineage>
</organism>
<gene>
    <name evidence="2" type="ORF">CALMAC_LOCUS15199</name>
</gene>
<feature type="region of interest" description="Disordered" evidence="1">
    <location>
        <begin position="143"/>
        <end position="182"/>
    </location>
</feature>
<reference evidence="2 3" key="1">
    <citation type="submission" date="2019-01" db="EMBL/GenBank/DDBJ databases">
        <authorList>
            <person name="Sayadi A."/>
        </authorList>
    </citation>
    <scope>NUCLEOTIDE SEQUENCE [LARGE SCALE GENOMIC DNA]</scope>
</reference>
<sequence>MDETDKIEELELGIAGEEFYVKTEMKTSTSLIVLDIKNEIDTDEKIESLKHEHTINENQDGNDLPIIPDNLIKIEKVEPEMYAEEPGCYMGTVQLNEELSIKNEIFADSESSYQDFKRIKTEHNSGEWNESVLAVTNMAVKPDPDASTLHTELDVKNESNPSTSAVLTTGGTENEIPRKDQQ</sequence>
<protein>
    <submittedName>
        <fullName evidence="2">Uncharacterized protein</fullName>
    </submittedName>
</protein>
<name>A0A653D8C5_CALMS</name>
<dbReference type="OrthoDB" id="6794199at2759"/>
<keyword evidence="3" id="KW-1185">Reference proteome</keyword>
<dbReference type="AlphaFoldDB" id="A0A653D8C5"/>
<accession>A0A653D8C5</accession>
<evidence type="ECO:0000313" key="2">
    <source>
        <dbReference type="EMBL" id="VEN56263.1"/>
    </source>
</evidence>
<proteinExistence type="predicted"/>
<dbReference type="EMBL" id="CAACVG010010629">
    <property type="protein sequence ID" value="VEN56263.1"/>
    <property type="molecule type" value="Genomic_DNA"/>
</dbReference>
<evidence type="ECO:0000313" key="3">
    <source>
        <dbReference type="Proteomes" id="UP000410492"/>
    </source>
</evidence>